<dbReference type="SUPFAM" id="SSF54160">
    <property type="entry name" value="Chromo domain-like"/>
    <property type="match status" value="1"/>
</dbReference>
<dbReference type="OrthoDB" id="341259at2759"/>
<dbReference type="InterPro" id="IPR016197">
    <property type="entry name" value="Chromo-like_dom_sf"/>
</dbReference>
<dbReference type="EMBL" id="GG663736">
    <property type="protein sequence ID" value="EEH59976.1"/>
    <property type="molecule type" value="Genomic_DNA"/>
</dbReference>
<gene>
    <name evidence="4" type="ORF">MICPUCDRAFT_65152</name>
</gene>
<evidence type="ECO:0000256" key="3">
    <source>
        <dbReference type="PROSITE-ProRule" id="PRU00023"/>
    </source>
</evidence>
<dbReference type="Proteomes" id="UP000001876">
    <property type="component" value="Unassembled WGS sequence"/>
</dbReference>
<dbReference type="PROSITE" id="PS50088">
    <property type="entry name" value="ANK_REPEAT"/>
    <property type="match status" value="2"/>
</dbReference>
<dbReference type="InterPro" id="IPR036770">
    <property type="entry name" value="Ankyrin_rpt-contain_sf"/>
</dbReference>
<sequence length="256" mass="28677">MFEPEMNIWVRSDQVAEDVKSDYEAKWWQCCRTGNAFEIAEMLKGGGQALACARDANDRSGLHYASGLGSQECVRALLAYGAEVDAKDKDCFTPLHIAAGYLHEDIVSTLVKSGADPELQDISGRSPLDLIEGLLLSTPATTVTYARRSIMESITRTLEDFVFEEVPPAAIKACRLTENEQKEYLIEWLDEMPPSWVSEKDISDEVIEDFEMGLEYAEILKKYDPPCPADESVSKRRQLVKWADGAALSWEPFSDH</sequence>
<dbReference type="PANTHER" id="PTHR24124:SF14">
    <property type="entry name" value="CHROMOSOME UNDETERMINED SCAFFOLD_25, WHOLE GENOME SHOTGUN SEQUENCE"/>
    <property type="match status" value="1"/>
</dbReference>
<dbReference type="PROSITE" id="PS50297">
    <property type="entry name" value="ANK_REP_REGION"/>
    <property type="match status" value="2"/>
</dbReference>
<evidence type="ECO:0000313" key="5">
    <source>
        <dbReference type="Proteomes" id="UP000001876"/>
    </source>
</evidence>
<dbReference type="OMA" id="APWACEY"/>
<dbReference type="SUPFAM" id="SSF48403">
    <property type="entry name" value="Ankyrin repeat"/>
    <property type="match status" value="1"/>
</dbReference>
<keyword evidence="5" id="KW-1185">Reference proteome</keyword>
<feature type="repeat" description="ANK" evidence="3">
    <location>
        <begin position="90"/>
        <end position="122"/>
    </location>
</feature>
<dbReference type="KEGG" id="mpp:MICPUCDRAFT_65152"/>
<dbReference type="InterPro" id="IPR002110">
    <property type="entry name" value="Ankyrin_rpt"/>
</dbReference>
<evidence type="ECO:0000313" key="4">
    <source>
        <dbReference type="EMBL" id="EEH59976.1"/>
    </source>
</evidence>
<proteinExistence type="predicted"/>
<dbReference type="GeneID" id="9681810"/>
<keyword evidence="1" id="KW-0677">Repeat</keyword>
<dbReference type="SMART" id="SM00248">
    <property type="entry name" value="ANK"/>
    <property type="match status" value="2"/>
</dbReference>
<dbReference type="Gene3D" id="1.25.40.20">
    <property type="entry name" value="Ankyrin repeat-containing domain"/>
    <property type="match status" value="1"/>
</dbReference>
<reference evidence="4 5" key="1">
    <citation type="journal article" date="2009" name="Science">
        <title>Green evolution and dynamic adaptations revealed by genomes of the marine picoeukaryotes Micromonas.</title>
        <authorList>
            <person name="Worden A.Z."/>
            <person name="Lee J.H."/>
            <person name="Mock T."/>
            <person name="Rouze P."/>
            <person name="Simmons M.P."/>
            <person name="Aerts A.L."/>
            <person name="Allen A.E."/>
            <person name="Cuvelier M.L."/>
            <person name="Derelle E."/>
            <person name="Everett M.V."/>
            <person name="Foulon E."/>
            <person name="Grimwood J."/>
            <person name="Gundlach H."/>
            <person name="Henrissat B."/>
            <person name="Napoli C."/>
            <person name="McDonald S.M."/>
            <person name="Parker M.S."/>
            <person name="Rombauts S."/>
            <person name="Salamov A."/>
            <person name="Von Dassow P."/>
            <person name="Badger J.H."/>
            <person name="Coutinho P.M."/>
            <person name="Demir E."/>
            <person name="Dubchak I."/>
            <person name="Gentemann C."/>
            <person name="Eikrem W."/>
            <person name="Gready J.E."/>
            <person name="John U."/>
            <person name="Lanier W."/>
            <person name="Lindquist E.A."/>
            <person name="Lucas S."/>
            <person name="Mayer K.F."/>
            <person name="Moreau H."/>
            <person name="Not F."/>
            <person name="Otillar R."/>
            <person name="Panaud O."/>
            <person name="Pangilinan J."/>
            <person name="Paulsen I."/>
            <person name="Piegu B."/>
            <person name="Poliakov A."/>
            <person name="Robbens S."/>
            <person name="Schmutz J."/>
            <person name="Toulza E."/>
            <person name="Wyss T."/>
            <person name="Zelensky A."/>
            <person name="Zhou K."/>
            <person name="Armbrust E.V."/>
            <person name="Bhattacharya D."/>
            <person name="Goodenough U.W."/>
            <person name="Van de Peer Y."/>
            <person name="Grigoriev I.V."/>
        </authorList>
    </citation>
    <scope>NUCLEOTIDE SEQUENCE [LARGE SCALE GENOMIC DNA]</scope>
    <source>
        <strain evidence="4 5">CCMP1545</strain>
    </source>
</reference>
<evidence type="ECO:0000256" key="2">
    <source>
        <dbReference type="ARBA" id="ARBA00023043"/>
    </source>
</evidence>
<protein>
    <submittedName>
        <fullName evidence="4">Predicted protein</fullName>
    </submittedName>
</protein>
<name>C1MLN9_MICPC</name>
<dbReference type="Pfam" id="PF12796">
    <property type="entry name" value="Ank_2"/>
    <property type="match status" value="1"/>
</dbReference>
<accession>C1MLN9</accession>
<dbReference type="eggNOG" id="KOG0504">
    <property type="taxonomic scope" value="Eukaryota"/>
</dbReference>
<keyword evidence="2 3" id="KW-0040">ANK repeat</keyword>
<organism evidence="5">
    <name type="scientific">Micromonas pusilla (strain CCMP1545)</name>
    <name type="common">Picoplanktonic green alga</name>
    <dbReference type="NCBI Taxonomy" id="564608"/>
    <lineage>
        <taxon>Eukaryota</taxon>
        <taxon>Viridiplantae</taxon>
        <taxon>Chlorophyta</taxon>
        <taxon>Mamiellophyceae</taxon>
        <taxon>Mamiellales</taxon>
        <taxon>Mamiellaceae</taxon>
        <taxon>Micromonas</taxon>
    </lineage>
</organism>
<dbReference type="PANTHER" id="PTHR24124">
    <property type="entry name" value="ANKYRIN REPEAT FAMILY A"/>
    <property type="match status" value="1"/>
</dbReference>
<dbReference type="Gene3D" id="2.40.50.40">
    <property type="match status" value="1"/>
</dbReference>
<dbReference type="STRING" id="564608.C1MLN9"/>
<dbReference type="RefSeq" id="XP_003056600.1">
    <property type="nucleotide sequence ID" value="XM_003056554.1"/>
</dbReference>
<dbReference type="AlphaFoldDB" id="C1MLN9"/>
<feature type="repeat" description="ANK" evidence="3">
    <location>
        <begin position="57"/>
        <end position="89"/>
    </location>
</feature>
<evidence type="ECO:0000256" key="1">
    <source>
        <dbReference type="ARBA" id="ARBA00022737"/>
    </source>
</evidence>
<dbReference type="GO" id="GO:0010468">
    <property type="term" value="P:regulation of gene expression"/>
    <property type="evidence" value="ECO:0007669"/>
    <property type="project" value="TreeGrafter"/>
</dbReference>
<dbReference type="GO" id="GO:0005634">
    <property type="term" value="C:nucleus"/>
    <property type="evidence" value="ECO:0007669"/>
    <property type="project" value="TreeGrafter"/>
</dbReference>